<feature type="domain" description="Knr4/Smi1-like" evidence="2">
    <location>
        <begin position="161"/>
        <end position="304"/>
    </location>
</feature>
<dbReference type="InterPro" id="IPR032675">
    <property type="entry name" value="LRR_dom_sf"/>
</dbReference>
<feature type="region of interest" description="Disordered" evidence="1">
    <location>
        <begin position="310"/>
        <end position="340"/>
    </location>
</feature>
<dbReference type="SUPFAM" id="SSF160631">
    <property type="entry name" value="SMI1/KNR4-like"/>
    <property type="match status" value="1"/>
</dbReference>
<organism evidence="3 4">
    <name type="scientific">Plantactinospora sonchi</name>
    <dbReference type="NCBI Taxonomy" id="1544735"/>
    <lineage>
        <taxon>Bacteria</taxon>
        <taxon>Bacillati</taxon>
        <taxon>Actinomycetota</taxon>
        <taxon>Actinomycetes</taxon>
        <taxon>Micromonosporales</taxon>
        <taxon>Micromonosporaceae</taxon>
        <taxon>Plantactinospora</taxon>
    </lineage>
</organism>
<proteinExistence type="predicted"/>
<gene>
    <name evidence="3" type="ORF">V1633_13745</name>
</gene>
<keyword evidence="4" id="KW-1185">Reference proteome</keyword>
<evidence type="ECO:0000256" key="1">
    <source>
        <dbReference type="SAM" id="MobiDB-lite"/>
    </source>
</evidence>
<dbReference type="InterPro" id="IPR037883">
    <property type="entry name" value="Knr4/Smi1-like_sf"/>
</dbReference>
<dbReference type="Gene3D" id="3.80.10.10">
    <property type="entry name" value="Ribonuclease Inhibitor"/>
    <property type="match status" value="1"/>
</dbReference>
<dbReference type="EMBL" id="JAZGQK010000011">
    <property type="protein sequence ID" value="MEE6259547.1"/>
    <property type="molecule type" value="Genomic_DNA"/>
</dbReference>
<dbReference type="Proteomes" id="UP001332243">
    <property type="component" value="Unassembled WGS sequence"/>
</dbReference>
<dbReference type="SMART" id="SM00860">
    <property type="entry name" value="SMI1_KNR4"/>
    <property type="match status" value="1"/>
</dbReference>
<dbReference type="PANTHER" id="PTHR47432:SF1">
    <property type="entry name" value="CELL WALL ASSEMBLY REGULATOR SMI1"/>
    <property type="match status" value="1"/>
</dbReference>
<name>A0ABU7RSS8_9ACTN</name>
<dbReference type="PANTHER" id="PTHR47432">
    <property type="entry name" value="CELL WALL ASSEMBLY REGULATOR SMI1"/>
    <property type="match status" value="1"/>
</dbReference>
<comment type="caution">
    <text evidence="3">The sequence shown here is derived from an EMBL/GenBank/DDBJ whole genome shotgun (WGS) entry which is preliminary data.</text>
</comment>
<dbReference type="SUPFAM" id="SSF52058">
    <property type="entry name" value="L domain-like"/>
    <property type="match status" value="1"/>
</dbReference>
<reference evidence="3 4" key="1">
    <citation type="submission" date="2024-01" db="EMBL/GenBank/DDBJ databases">
        <title>Genome insights into Plantactinospora sonchi sp. nov.</title>
        <authorList>
            <person name="Wang L."/>
        </authorList>
    </citation>
    <scope>NUCLEOTIDE SEQUENCE [LARGE SCALE GENOMIC DNA]</scope>
    <source>
        <strain evidence="3 4">NEAU-QY2</strain>
    </source>
</reference>
<dbReference type="RefSeq" id="WP_331214667.1">
    <property type="nucleotide sequence ID" value="NZ_JAZGQK010000011.1"/>
</dbReference>
<evidence type="ECO:0000313" key="3">
    <source>
        <dbReference type="EMBL" id="MEE6259547.1"/>
    </source>
</evidence>
<dbReference type="InterPro" id="IPR018958">
    <property type="entry name" value="Knr4/Smi1-like_dom"/>
</dbReference>
<protein>
    <submittedName>
        <fullName evidence="3">SMI1/KNR4 family protein</fullName>
    </submittedName>
</protein>
<accession>A0ABU7RSS8</accession>
<evidence type="ECO:0000313" key="4">
    <source>
        <dbReference type="Proteomes" id="UP001332243"/>
    </source>
</evidence>
<dbReference type="InterPro" id="IPR051873">
    <property type="entry name" value="KNR4/SMI1_regulator"/>
</dbReference>
<evidence type="ECO:0000259" key="2">
    <source>
        <dbReference type="SMART" id="SM00860"/>
    </source>
</evidence>
<sequence length="547" mass="58885">MDDVASRVRELARVFAGGRLPVMQALCRRGHLSLLEFDGAGRRTSSGRSGELFALLGEVEKLLRPAAEQRWLVIELRLDGAGGYEFRHTFELDTVSPTQLVLDPDHRHPGHPRHPMPAPAGVAVVDRPTDPTVLATVRGLVDEFVARHTARHGRPPEFDAGYSEEEILAAESALGLRLPEDLRALYRTVRDDSKWNDLLGGQSLLPLDEVVAEHLDGVPGSYGWDDDLFTVNPVVFESYPAGRVRRISRSDWWVTIATDCSGNWWAVDLDPAPQGTPGQVIEYGRDLVGPVGYRAESVSALLRHAVDALAGGTDHGPRRPVTGQPATVPPDTAGKKPRDRVPGVHVTARYSGGIDLGDRPVEVVVAGFDDPLAIQALYLNKGDFVDLAGLAPLGNLRRVSINHVARVDLALPHQLPVEALSVDATVSTGLAGLAGHPTLWQLRLRNLTEPVSVAPLATLPALSHLDLSAVEVTDLHLLATLPRLRVLELNDRQWRYLRDHGGLPAALAGAVLSAHTSLLDALDWSAWLRGTGPVGSVAAPVSGTLGG</sequence>
<dbReference type="Pfam" id="PF09346">
    <property type="entry name" value="SMI1_KNR4"/>
    <property type="match status" value="1"/>
</dbReference>